<evidence type="ECO:0000256" key="3">
    <source>
        <dbReference type="ARBA" id="ARBA00022989"/>
    </source>
</evidence>
<name>A0ABY4X5M8_9SPHN</name>
<protein>
    <submittedName>
        <fullName evidence="7">TonB family protein</fullName>
    </submittedName>
</protein>
<comment type="subcellular location">
    <subcellularLocation>
        <location evidence="1">Membrane</location>
        <topology evidence="1">Single-pass membrane protein</topology>
    </subcellularLocation>
</comment>
<keyword evidence="5" id="KW-0732">Signal</keyword>
<evidence type="ECO:0000256" key="4">
    <source>
        <dbReference type="ARBA" id="ARBA00023136"/>
    </source>
</evidence>
<dbReference type="NCBIfam" id="TIGR01352">
    <property type="entry name" value="tonB_Cterm"/>
    <property type="match status" value="1"/>
</dbReference>
<gene>
    <name evidence="7" type="ORF">LHA26_12955</name>
</gene>
<feature type="signal peptide" evidence="5">
    <location>
        <begin position="1"/>
        <end position="23"/>
    </location>
</feature>
<organism evidence="7 8">
    <name type="scientific">Sphingomonas morindae</name>
    <dbReference type="NCBI Taxonomy" id="1541170"/>
    <lineage>
        <taxon>Bacteria</taxon>
        <taxon>Pseudomonadati</taxon>
        <taxon>Pseudomonadota</taxon>
        <taxon>Alphaproteobacteria</taxon>
        <taxon>Sphingomonadales</taxon>
        <taxon>Sphingomonadaceae</taxon>
        <taxon>Sphingomonas</taxon>
    </lineage>
</organism>
<dbReference type="PROSITE" id="PS52015">
    <property type="entry name" value="TONB_CTD"/>
    <property type="match status" value="1"/>
</dbReference>
<proteinExistence type="predicted"/>
<dbReference type="InterPro" id="IPR006260">
    <property type="entry name" value="TonB/TolA_C"/>
</dbReference>
<reference evidence="7" key="1">
    <citation type="journal article" date="2022" name="Toxins">
        <title>Genomic Analysis of Sphingopyxis sp. USTB-05 for Biodegrading Cyanobacterial Hepatotoxins.</title>
        <authorList>
            <person name="Liu C."/>
            <person name="Xu Q."/>
            <person name="Zhao Z."/>
            <person name="Zhang H."/>
            <person name="Liu X."/>
            <person name="Yin C."/>
            <person name="Liu Y."/>
            <person name="Yan H."/>
        </authorList>
    </citation>
    <scope>NUCLEOTIDE SEQUENCE</scope>
    <source>
        <strain evidence="7">NBD5</strain>
    </source>
</reference>
<dbReference type="InterPro" id="IPR037682">
    <property type="entry name" value="TonB_C"/>
</dbReference>
<keyword evidence="8" id="KW-1185">Reference proteome</keyword>
<dbReference type="RefSeq" id="WP_252166011.1">
    <property type="nucleotide sequence ID" value="NZ_CP084930.1"/>
</dbReference>
<evidence type="ECO:0000259" key="6">
    <source>
        <dbReference type="PROSITE" id="PS52015"/>
    </source>
</evidence>
<evidence type="ECO:0000256" key="5">
    <source>
        <dbReference type="SAM" id="SignalP"/>
    </source>
</evidence>
<evidence type="ECO:0000256" key="2">
    <source>
        <dbReference type="ARBA" id="ARBA00022692"/>
    </source>
</evidence>
<evidence type="ECO:0000313" key="7">
    <source>
        <dbReference type="EMBL" id="USI72202.1"/>
    </source>
</evidence>
<feature type="domain" description="TonB C-terminal" evidence="6">
    <location>
        <begin position="42"/>
        <end position="139"/>
    </location>
</feature>
<evidence type="ECO:0000313" key="8">
    <source>
        <dbReference type="Proteomes" id="UP001056937"/>
    </source>
</evidence>
<feature type="chain" id="PRO_5045071214" evidence="5">
    <location>
        <begin position="24"/>
        <end position="174"/>
    </location>
</feature>
<dbReference type="Pfam" id="PF03544">
    <property type="entry name" value="TonB_C"/>
    <property type="match status" value="1"/>
</dbReference>
<sequence length="174" mass="18881">MHRFSPALVGATLALALGTPVAAHQTRKPAPSINVMAETPAQWQARINESLDRNLVYPTMLSTAPAPDGVVRIAFRCSETGQPQAVRLIESGGSHALDRAALKAVASIETLHPLPAGIDHDRAMEAWIVFASDEAGVARQRRLLTERTERLARRLRESDPRYAETAPLIIAAVH</sequence>
<dbReference type="SUPFAM" id="SSF74653">
    <property type="entry name" value="TolA/TonB C-terminal domain"/>
    <property type="match status" value="1"/>
</dbReference>
<keyword evidence="4" id="KW-0472">Membrane</keyword>
<accession>A0ABY4X5M8</accession>
<evidence type="ECO:0000256" key="1">
    <source>
        <dbReference type="ARBA" id="ARBA00004167"/>
    </source>
</evidence>
<keyword evidence="2" id="KW-0812">Transmembrane</keyword>
<dbReference type="Proteomes" id="UP001056937">
    <property type="component" value="Chromosome 1"/>
</dbReference>
<dbReference type="Gene3D" id="3.30.1150.10">
    <property type="match status" value="1"/>
</dbReference>
<dbReference type="EMBL" id="CP084930">
    <property type="protein sequence ID" value="USI72202.1"/>
    <property type="molecule type" value="Genomic_DNA"/>
</dbReference>
<keyword evidence="3" id="KW-1133">Transmembrane helix</keyword>